<dbReference type="Proteomes" id="UP000298390">
    <property type="component" value="Unassembled WGS sequence"/>
</dbReference>
<accession>A0A4Y9XXI2</accession>
<evidence type="ECO:0000313" key="3">
    <source>
        <dbReference type="Proteomes" id="UP000298390"/>
    </source>
</evidence>
<name>A0A4Y9XXI2_9APHY</name>
<dbReference type="AlphaFoldDB" id="A0A4Y9XXI2"/>
<reference evidence="2 3" key="1">
    <citation type="submission" date="2019-01" db="EMBL/GenBank/DDBJ databases">
        <title>Genome sequencing of the rare red list fungi Fomitopsis rosea.</title>
        <authorList>
            <person name="Buettner E."/>
            <person name="Kellner H."/>
        </authorList>
    </citation>
    <scope>NUCLEOTIDE SEQUENCE [LARGE SCALE GENOMIC DNA]</scope>
    <source>
        <strain evidence="2 3">DSM 105464</strain>
    </source>
</reference>
<comment type="caution">
    <text evidence="2">The sequence shown here is derived from an EMBL/GenBank/DDBJ whole genome shotgun (WGS) entry which is preliminary data.</text>
</comment>
<gene>
    <name evidence="2" type="ORF">EVJ58_g8634</name>
</gene>
<dbReference type="EMBL" id="SEKV01000656">
    <property type="protein sequence ID" value="TFY54820.1"/>
    <property type="molecule type" value="Genomic_DNA"/>
</dbReference>
<dbReference type="STRING" id="34475.A0A4Y9XXI2"/>
<organism evidence="2 3">
    <name type="scientific">Rhodofomes roseus</name>
    <dbReference type="NCBI Taxonomy" id="34475"/>
    <lineage>
        <taxon>Eukaryota</taxon>
        <taxon>Fungi</taxon>
        <taxon>Dikarya</taxon>
        <taxon>Basidiomycota</taxon>
        <taxon>Agaricomycotina</taxon>
        <taxon>Agaricomycetes</taxon>
        <taxon>Polyporales</taxon>
        <taxon>Rhodofomes</taxon>
    </lineage>
</organism>
<evidence type="ECO:0000256" key="1">
    <source>
        <dbReference type="SAM" id="MobiDB-lite"/>
    </source>
</evidence>
<evidence type="ECO:0000313" key="2">
    <source>
        <dbReference type="EMBL" id="TFY54820.1"/>
    </source>
</evidence>
<feature type="region of interest" description="Disordered" evidence="1">
    <location>
        <begin position="119"/>
        <end position="139"/>
    </location>
</feature>
<proteinExistence type="predicted"/>
<protein>
    <submittedName>
        <fullName evidence="2">Uncharacterized protein</fullName>
    </submittedName>
</protein>
<sequence>MQNGSSTSHNGTVAEIKEVAKEQAQKVKGASAMSLLRNARSQITHAREYELNGDLKNALSALTKAVSLASMVIESAEFKAEKQPGKRGVLHKEFLEFQQREGGELQARMKNLEAKLMDQEKLQASTSNEDEAESPGRAVGTSIADRIRSLQSGGLAVSANKRLSRGGRLPGAAVADTARNASAQAAAHLLAHLTLTA</sequence>